<feature type="region of interest" description="Disordered" evidence="2">
    <location>
        <begin position="398"/>
        <end position="418"/>
    </location>
</feature>
<keyword evidence="1" id="KW-0175">Coiled coil</keyword>
<dbReference type="EMBL" id="BQNB010021712">
    <property type="protein sequence ID" value="GJU09275.1"/>
    <property type="molecule type" value="Genomic_DNA"/>
</dbReference>
<evidence type="ECO:0000256" key="1">
    <source>
        <dbReference type="SAM" id="Coils"/>
    </source>
</evidence>
<evidence type="ECO:0000313" key="3">
    <source>
        <dbReference type="EMBL" id="GJU09275.1"/>
    </source>
</evidence>
<evidence type="ECO:0000313" key="4">
    <source>
        <dbReference type="Proteomes" id="UP001151760"/>
    </source>
</evidence>
<dbReference type="Proteomes" id="UP001151760">
    <property type="component" value="Unassembled WGS sequence"/>
</dbReference>
<feature type="coiled-coil region" evidence="1">
    <location>
        <begin position="103"/>
        <end position="130"/>
    </location>
</feature>
<organism evidence="3 4">
    <name type="scientific">Tanacetum coccineum</name>
    <dbReference type="NCBI Taxonomy" id="301880"/>
    <lineage>
        <taxon>Eukaryota</taxon>
        <taxon>Viridiplantae</taxon>
        <taxon>Streptophyta</taxon>
        <taxon>Embryophyta</taxon>
        <taxon>Tracheophyta</taxon>
        <taxon>Spermatophyta</taxon>
        <taxon>Magnoliopsida</taxon>
        <taxon>eudicotyledons</taxon>
        <taxon>Gunneridae</taxon>
        <taxon>Pentapetalae</taxon>
        <taxon>asterids</taxon>
        <taxon>campanulids</taxon>
        <taxon>Asterales</taxon>
        <taxon>Asteraceae</taxon>
        <taxon>Asteroideae</taxon>
        <taxon>Anthemideae</taxon>
        <taxon>Anthemidinae</taxon>
        <taxon>Tanacetum</taxon>
    </lineage>
</organism>
<gene>
    <name evidence="3" type="ORF">Tco_1125705</name>
</gene>
<name>A0ABQ5JBF7_9ASTR</name>
<comment type="caution">
    <text evidence="3">The sequence shown here is derived from an EMBL/GenBank/DDBJ whole genome shotgun (WGS) entry which is preliminary data.</text>
</comment>
<feature type="region of interest" description="Disordered" evidence="2">
    <location>
        <begin position="302"/>
        <end position="327"/>
    </location>
</feature>
<protein>
    <submittedName>
        <fullName evidence="3">Uncharacterized protein</fullName>
    </submittedName>
</protein>
<reference evidence="3" key="1">
    <citation type="journal article" date="2022" name="Int. J. Mol. Sci.">
        <title>Draft Genome of Tanacetum Coccineum: Genomic Comparison of Closely Related Tanacetum-Family Plants.</title>
        <authorList>
            <person name="Yamashiro T."/>
            <person name="Shiraishi A."/>
            <person name="Nakayama K."/>
            <person name="Satake H."/>
        </authorList>
    </citation>
    <scope>NUCLEOTIDE SEQUENCE</scope>
</reference>
<evidence type="ECO:0000256" key="2">
    <source>
        <dbReference type="SAM" id="MobiDB-lite"/>
    </source>
</evidence>
<proteinExistence type="predicted"/>
<accession>A0ABQ5JBF7</accession>
<sequence>MSKARPLTAANARVRCHANMGLWQKAQLSVASPMHMPTFIPWLPCDEIRAELRGIVVKDIIKEVKDYLKTYSSAGMDMRWGGSHVTNVSAFDVDDFTSWKDSQKDYKGEYKALKAELALLNKKIDDVLKNKSEKRLVGESFDWDEESLSFKDEGVTRVKAFMAIAEDEPTVRKADTRSGQWVEITMKKVQRLLSMTDGDERKHVLYYTYVDLHYMKIRGKTCSASSTLLNKSCPHDEVSGLKKVIGKWTSSKVTLDQLRTEQVHGIVCALGEIVKRKETISSKEIMFTKEENSPTDTILEVTSDTKSECDSQEPLSPLPKLLGAEPIDKTKQVTEKELSVKAIKKKAHTKSPLASSSRKAPKISIPFILFKYCGFNEHHSDKYEYYPGCDVSGSIAHEPADYDKKTTPNNRKPRIANQ</sequence>
<keyword evidence="4" id="KW-1185">Reference proteome</keyword>
<reference evidence="3" key="2">
    <citation type="submission" date="2022-01" db="EMBL/GenBank/DDBJ databases">
        <authorList>
            <person name="Yamashiro T."/>
            <person name="Shiraishi A."/>
            <person name="Satake H."/>
            <person name="Nakayama K."/>
        </authorList>
    </citation>
    <scope>NUCLEOTIDE SEQUENCE</scope>
</reference>